<keyword evidence="2" id="KW-0507">mRNA processing</keyword>
<proteinExistence type="inferred from homology"/>
<name>A0A7S0QV07_9CHLO</name>
<comment type="similarity">
    <text evidence="1">Belongs to the CWC15 family.</text>
</comment>
<feature type="compositionally biased region" description="Basic and acidic residues" evidence="4">
    <location>
        <begin position="35"/>
        <end position="68"/>
    </location>
</feature>
<sequence>MTTAARPTWAPAKGGEDQGGARVFGGSRQVSAKDIASHTELKERKDGQNSVRDLDKRDLRAELEEKERKHYVKKRGRGGDEDLKLLEGASKKESNAEQRLQPKAIDADDSADDRDDDDDDDSDDDEDDTEELMKELERIKKERAEEAARKQAEDEKAAAAVKNAELAKGNPLLTAIQGASGSFNVKKRWDEDVIFKNQARNEPKKEQRFINDTIRNDFHRRFLNKYMK</sequence>
<organism evidence="5">
    <name type="scientific">Pyramimonas obovata</name>
    <dbReference type="NCBI Taxonomy" id="1411642"/>
    <lineage>
        <taxon>Eukaryota</taxon>
        <taxon>Viridiplantae</taxon>
        <taxon>Chlorophyta</taxon>
        <taxon>Pyramimonadophyceae</taxon>
        <taxon>Pyramimonadales</taxon>
        <taxon>Pyramimonadaceae</taxon>
        <taxon>Pyramimonas</taxon>
        <taxon>Pyramimonas incertae sedis</taxon>
    </lineage>
</organism>
<protein>
    <recommendedName>
        <fullName evidence="6">Cwf15/Cwc15 cell cycle control protein</fullName>
    </recommendedName>
</protein>
<reference evidence="5" key="1">
    <citation type="submission" date="2021-01" db="EMBL/GenBank/DDBJ databases">
        <authorList>
            <person name="Corre E."/>
            <person name="Pelletier E."/>
            <person name="Niang G."/>
            <person name="Scheremetjew M."/>
            <person name="Finn R."/>
            <person name="Kale V."/>
            <person name="Holt S."/>
            <person name="Cochrane G."/>
            <person name="Meng A."/>
            <person name="Brown T."/>
            <person name="Cohen L."/>
        </authorList>
    </citation>
    <scope>NUCLEOTIDE SEQUENCE</scope>
    <source>
        <strain evidence="5">CCMP722</strain>
    </source>
</reference>
<evidence type="ECO:0000256" key="1">
    <source>
        <dbReference type="ARBA" id="ARBA00006644"/>
    </source>
</evidence>
<feature type="region of interest" description="Disordered" evidence="4">
    <location>
        <begin position="1"/>
        <end position="132"/>
    </location>
</feature>
<dbReference type="PANTHER" id="PTHR12718:SF2">
    <property type="entry name" value="SPLICEOSOME-ASSOCIATED PROTEIN CWC15 HOMOLOG"/>
    <property type="match status" value="1"/>
</dbReference>
<feature type="compositionally biased region" description="Basic and acidic residues" evidence="4">
    <location>
        <begin position="77"/>
        <end position="96"/>
    </location>
</feature>
<dbReference type="GO" id="GO:0003723">
    <property type="term" value="F:RNA binding"/>
    <property type="evidence" value="ECO:0007669"/>
    <property type="project" value="TreeGrafter"/>
</dbReference>
<gene>
    <name evidence="5" type="ORF">POBO1169_LOCUS1187</name>
</gene>
<evidence type="ECO:0000256" key="2">
    <source>
        <dbReference type="ARBA" id="ARBA00022664"/>
    </source>
</evidence>
<dbReference type="GO" id="GO:0045292">
    <property type="term" value="P:mRNA cis splicing, via spliceosome"/>
    <property type="evidence" value="ECO:0007669"/>
    <property type="project" value="TreeGrafter"/>
</dbReference>
<evidence type="ECO:0008006" key="6">
    <source>
        <dbReference type="Google" id="ProtNLM"/>
    </source>
</evidence>
<dbReference type="InterPro" id="IPR006973">
    <property type="entry name" value="Cwf_Cwc_15"/>
</dbReference>
<evidence type="ECO:0000256" key="3">
    <source>
        <dbReference type="ARBA" id="ARBA00023187"/>
    </source>
</evidence>
<accession>A0A7S0QV07</accession>
<dbReference type="EMBL" id="HBFA01002438">
    <property type="protein sequence ID" value="CAD8649713.1"/>
    <property type="molecule type" value="Transcribed_RNA"/>
</dbReference>
<evidence type="ECO:0000313" key="5">
    <source>
        <dbReference type="EMBL" id="CAD8649713.1"/>
    </source>
</evidence>
<feature type="compositionally biased region" description="Acidic residues" evidence="4">
    <location>
        <begin position="107"/>
        <end position="130"/>
    </location>
</feature>
<evidence type="ECO:0000256" key="4">
    <source>
        <dbReference type="SAM" id="MobiDB-lite"/>
    </source>
</evidence>
<dbReference type="Pfam" id="PF04889">
    <property type="entry name" value="Cwf_Cwc_15"/>
    <property type="match status" value="1"/>
</dbReference>
<keyword evidence="3" id="KW-0508">mRNA splicing</keyword>
<dbReference type="GO" id="GO:0071013">
    <property type="term" value="C:catalytic step 2 spliceosome"/>
    <property type="evidence" value="ECO:0007669"/>
    <property type="project" value="TreeGrafter"/>
</dbReference>
<dbReference type="AlphaFoldDB" id="A0A7S0QV07"/>
<dbReference type="PANTHER" id="PTHR12718">
    <property type="entry name" value="CELL CYCLE CONTROL PROTEIN CWF15"/>
    <property type="match status" value="1"/>
</dbReference>